<reference evidence="8" key="2">
    <citation type="submission" date="2023-10" db="EMBL/GenBank/DDBJ databases">
        <authorList>
            <person name="Choi B."/>
        </authorList>
    </citation>
    <scope>NUCLEOTIDE SEQUENCE</scope>
    <source>
        <strain evidence="8">UMB0763</strain>
    </source>
</reference>
<dbReference type="InterPro" id="IPR012795">
    <property type="entry name" value="tRNA_Ile_lys_synt_N"/>
</dbReference>
<sequence>MYLFPDVSPHFLAVRRAVRECVRDGILVRGESVGVGLSGGPDSLALTAAMMAEGLTVTAICVDHGLQEGSRAVSEQAAETARLWGAEAVVVPVDVPAGNSLEAAARAARYQAFSRWAAPGNGVSIPSRGERVSFANTVAVAHTMDDLAESFVLAGLRGNPAAMAREAVIEGCRIVRPLLGVRRADTVGACEEIGVTPWNDPQNADPAFRRVRVRREVLPLLGDIVGGDAVPALARAAGRVQVEATRMESTTVPLATKDLPQATRHDIIAGALRAAGAKVSKAHVEGVDKLITQWHGQGPRDVGQGLVALRVSGEIKIEEKIHD</sequence>
<dbReference type="SUPFAM" id="SSF52402">
    <property type="entry name" value="Adenine nucleotide alpha hydrolases-like"/>
    <property type="match status" value="1"/>
</dbReference>
<feature type="binding site" evidence="6">
    <location>
        <begin position="38"/>
        <end position="43"/>
    </location>
    <ligand>
        <name>ATP</name>
        <dbReference type="ChEBI" id="CHEBI:30616"/>
    </ligand>
</feature>
<dbReference type="KEGG" id="cpyr:CYJ47_01020"/>
<dbReference type="InterPro" id="IPR012094">
    <property type="entry name" value="tRNA_Ile_lys_synt"/>
</dbReference>
<proteinExistence type="inferred from homology"/>
<dbReference type="GO" id="GO:0005524">
    <property type="term" value="F:ATP binding"/>
    <property type="evidence" value="ECO:0007669"/>
    <property type="project" value="UniProtKB-UniRule"/>
</dbReference>
<evidence type="ECO:0000313" key="9">
    <source>
        <dbReference type="Proteomes" id="UP000234560"/>
    </source>
</evidence>
<evidence type="ECO:0000256" key="5">
    <source>
        <dbReference type="ARBA" id="ARBA00048539"/>
    </source>
</evidence>
<protein>
    <recommendedName>
        <fullName evidence="6">tRNA(Ile)-lysidine synthase</fullName>
        <ecNumber evidence="6">6.3.4.19</ecNumber>
    </recommendedName>
    <alternativeName>
        <fullName evidence="6">tRNA(Ile)-2-lysyl-cytidine synthase</fullName>
    </alternativeName>
    <alternativeName>
        <fullName evidence="6">tRNA(Ile)-lysidine synthetase</fullName>
    </alternativeName>
</protein>
<comment type="domain">
    <text evidence="6">The N-terminal region contains the highly conserved SGGXDS motif, predicted to be a P-loop motif involved in ATP binding.</text>
</comment>
<keyword evidence="6" id="KW-0963">Cytoplasm</keyword>
<dbReference type="PANTHER" id="PTHR43033:SF1">
    <property type="entry name" value="TRNA(ILE)-LYSIDINE SYNTHASE-RELATED"/>
    <property type="match status" value="1"/>
</dbReference>
<comment type="function">
    <text evidence="6">Ligates lysine onto the cytidine present at position 34 of the AUA codon-specific tRNA(Ile) that contains the anticodon CAU, in an ATP-dependent manner. Cytidine is converted to lysidine, thus changing the amino acid specificity of the tRNA from methionine to isoleucine.</text>
</comment>
<comment type="catalytic activity">
    <reaction evidence="5 6">
        <text>cytidine(34) in tRNA(Ile2) + L-lysine + ATP = lysidine(34) in tRNA(Ile2) + AMP + diphosphate + H(+)</text>
        <dbReference type="Rhea" id="RHEA:43744"/>
        <dbReference type="Rhea" id="RHEA-COMP:10625"/>
        <dbReference type="Rhea" id="RHEA-COMP:10670"/>
        <dbReference type="ChEBI" id="CHEBI:15378"/>
        <dbReference type="ChEBI" id="CHEBI:30616"/>
        <dbReference type="ChEBI" id="CHEBI:32551"/>
        <dbReference type="ChEBI" id="CHEBI:33019"/>
        <dbReference type="ChEBI" id="CHEBI:82748"/>
        <dbReference type="ChEBI" id="CHEBI:83665"/>
        <dbReference type="ChEBI" id="CHEBI:456215"/>
        <dbReference type="EC" id="6.3.4.19"/>
    </reaction>
</comment>
<keyword evidence="1 6" id="KW-0436">Ligase</keyword>
<dbReference type="GO" id="GO:0032267">
    <property type="term" value="F:tRNA(Ile)-lysidine synthase activity"/>
    <property type="evidence" value="ECO:0007669"/>
    <property type="project" value="UniProtKB-EC"/>
</dbReference>
<accession>A0AAF0YUD3</accession>
<organism evidence="8 9">
    <name type="scientific">Corynebacterium pyruviciproducens</name>
    <dbReference type="NCBI Taxonomy" id="598660"/>
    <lineage>
        <taxon>Bacteria</taxon>
        <taxon>Bacillati</taxon>
        <taxon>Actinomycetota</taxon>
        <taxon>Actinomycetes</taxon>
        <taxon>Mycobacteriales</taxon>
        <taxon>Corynebacteriaceae</taxon>
        <taxon>Corynebacterium</taxon>
    </lineage>
</organism>
<evidence type="ECO:0000256" key="2">
    <source>
        <dbReference type="ARBA" id="ARBA00022694"/>
    </source>
</evidence>
<dbReference type="EMBL" id="CP136958">
    <property type="protein sequence ID" value="WOT03554.1"/>
    <property type="molecule type" value="Genomic_DNA"/>
</dbReference>
<name>A0AAF0YUD3_9CORY</name>
<keyword evidence="4 6" id="KW-0067">ATP-binding</keyword>
<dbReference type="PANTHER" id="PTHR43033">
    <property type="entry name" value="TRNA(ILE)-LYSIDINE SYNTHASE-RELATED"/>
    <property type="match status" value="1"/>
</dbReference>
<evidence type="ECO:0000256" key="1">
    <source>
        <dbReference type="ARBA" id="ARBA00022598"/>
    </source>
</evidence>
<comment type="subcellular location">
    <subcellularLocation>
        <location evidence="6">Cytoplasm</location>
    </subcellularLocation>
</comment>
<dbReference type="HAMAP" id="MF_01161">
    <property type="entry name" value="tRNA_Ile_lys_synt"/>
    <property type="match status" value="1"/>
</dbReference>
<evidence type="ECO:0000259" key="7">
    <source>
        <dbReference type="Pfam" id="PF01171"/>
    </source>
</evidence>
<dbReference type="GO" id="GO:0006400">
    <property type="term" value="P:tRNA modification"/>
    <property type="evidence" value="ECO:0007669"/>
    <property type="project" value="UniProtKB-UniRule"/>
</dbReference>
<keyword evidence="3 6" id="KW-0547">Nucleotide-binding</keyword>
<comment type="similarity">
    <text evidence="6">Belongs to the tRNA(Ile)-lysidine synthase family.</text>
</comment>
<evidence type="ECO:0000256" key="3">
    <source>
        <dbReference type="ARBA" id="ARBA00022741"/>
    </source>
</evidence>
<dbReference type="Pfam" id="PF01171">
    <property type="entry name" value="ATP_bind_3"/>
    <property type="match status" value="1"/>
</dbReference>
<gene>
    <name evidence="6 8" type="primary">tilS</name>
    <name evidence="8" type="ORF">CYJ47_01020</name>
</gene>
<evidence type="ECO:0000256" key="6">
    <source>
        <dbReference type="HAMAP-Rule" id="MF_01161"/>
    </source>
</evidence>
<feature type="domain" description="tRNA(Ile)-lysidine/2-thiocytidine synthase N-terminal" evidence="7">
    <location>
        <begin position="33"/>
        <end position="216"/>
    </location>
</feature>
<evidence type="ECO:0000256" key="4">
    <source>
        <dbReference type="ARBA" id="ARBA00022840"/>
    </source>
</evidence>
<dbReference type="NCBIfam" id="TIGR02432">
    <property type="entry name" value="lysidine_TilS_N"/>
    <property type="match status" value="1"/>
</dbReference>
<dbReference type="GO" id="GO:0005737">
    <property type="term" value="C:cytoplasm"/>
    <property type="evidence" value="ECO:0007669"/>
    <property type="project" value="UniProtKB-SubCell"/>
</dbReference>
<dbReference type="InterPro" id="IPR014729">
    <property type="entry name" value="Rossmann-like_a/b/a_fold"/>
</dbReference>
<dbReference type="Proteomes" id="UP000234560">
    <property type="component" value="Chromosome"/>
</dbReference>
<dbReference type="EC" id="6.3.4.19" evidence="6"/>
<dbReference type="Gene3D" id="3.40.50.620">
    <property type="entry name" value="HUPs"/>
    <property type="match status" value="1"/>
</dbReference>
<dbReference type="AlphaFoldDB" id="A0AAF0YUD3"/>
<dbReference type="InterPro" id="IPR011063">
    <property type="entry name" value="TilS/TtcA_N"/>
</dbReference>
<keyword evidence="2 6" id="KW-0819">tRNA processing</keyword>
<dbReference type="CDD" id="cd01992">
    <property type="entry name" value="TilS_N"/>
    <property type="match status" value="1"/>
</dbReference>
<reference evidence="8" key="1">
    <citation type="submission" date="2017-12" db="EMBL/GenBank/DDBJ databases">
        <authorList>
            <person name="Thomas-White K."/>
            <person name="Wolfe A.J."/>
        </authorList>
    </citation>
    <scope>NUCLEOTIDE SEQUENCE</scope>
    <source>
        <strain evidence="8">UMB0763</strain>
    </source>
</reference>
<evidence type="ECO:0000313" key="8">
    <source>
        <dbReference type="EMBL" id="WOT03554.1"/>
    </source>
</evidence>